<dbReference type="EMBL" id="JAGSXJ010000040">
    <property type="protein sequence ID" value="KAH6664344.1"/>
    <property type="molecule type" value="Genomic_DNA"/>
</dbReference>
<dbReference type="Proteomes" id="UP000770015">
    <property type="component" value="Unassembled WGS sequence"/>
</dbReference>
<organism evidence="3 4">
    <name type="scientific">Plectosphaerella plurivora</name>
    <dbReference type="NCBI Taxonomy" id="936078"/>
    <lineage>
        <taxon>Eukaryota</taxon>
        <taxon>Fungi</taxon>
        <taxon>Dikarya</taxon>
        <taxon>Ascomycota</taxon>
        <taxon>Pezizomycotina</taxon>
        <taxon>Sordariomycetes</taxon>
        <taxon>Hypocreomycetidae</taxon>
        <taxon>Glomerellales</taxon>
        <taxon>Plectosphaerellaceae</taxon>
        <taxon>Plectosphaerella</taxon>
    </lineage>
</organism>
<comment type="caution">
    <text evidence="3">The sequence shown here is derived from an EMBL/GenBank/DDBJ whole genome shotgun (WGS) entry which is preliminary data.</text>
</comment>
<sequence length="264" mass="29693">MKRSREEVEDEHETEHEVANPPKYSTIDSLPTAHLTELDQGDTLLEGDTGIDMRCSLPGHAETLSFKSYDEYQSHYQKAHTNRCLECRNNFPSSHLLGVHIEECHDSFVAVKREKGEHTYSCFVEGCERKCRTPEKRRLHLIDKHMFPKNYYFAVSRTGIDGRRSLLIEGRERRRSSTSTLGASKESKRRSSILEGASSQPAVATARKDGEAKKQTIAEAHDPATVEQPDTEMEDLTGAMSALKFIPHSIKFGRGGGKAGFAKR</sequence>
<protein>
    <submittedName>
        <fullName evidence="3">Zinc finger protein</fullName>
    </submittedName>
</protein>
<gene>
    <name evidence="3" type="ORF">F5X68DRAFT_177518</name>
</gene>
<dbReference type="PROSITE" id="PS00028">
    <property type="entry name" value="ZINC_FINGER_C2H2_1"/>
    <property type="match status" value="1"/>
</dbReference>
<accession>A0A9P8V190</accession>
<proteinExistence type="predicted"/>
<feature type="region of interest" description="Disordered" evidence="1">
    <location>
        <begin position="1"/>
        <end position="28"/>
    </location>
</feature>
<keyword evidence="4" id="KW-1185">Reference proteome</keyword>
<feature type="region of interest" description="Disordered" evidence="1">
    <location>
        <begin position="171"/>
        <end position="231"/>
    </location>
</feature>
<dbReference type="AlphaFoldDB" id="A0A9P8V190"/>
<evidence type="ECO:0000256" key="1">
    <source>
        <dbReference type="SAM" id="MobiDB-lite"/>
    </source>
</evidence>
<dbReference type="SMART" id="SM00355">
    <property type="entry name" value="ZnF_C2H2"/>
    <property type="match status" value="2"/>
</dbReference>
<evidence type="ECO:0000259" key="2">
    <source>
        <dbReference type="PROSITE" id="PS00028"/>
    </source>
</evidence>
<dbReference type="InterPro" id="IPR039258">
    <property type="entry name" value="ZNF511"/>
</dbReference>
<reference evidence="3" key="1">
    <citation type="journal article" date="2021" name="Nat. Commun.">
        <title>Genetic determinants of endophytism in the Arabidopsis root mycobiome.</title>
        <authorList>
            <person name="Mesny F."/>
            <person name="Miyauchi S."/>
            <person name="Thiergart T."/>
            <person name="Pickel B."/>
            <person name="Atanasova L."/>
            <person name="Karlsson M."/>
            <person name="Huettel B."/>
            <person name="Barry K.W."/>
            <person name="Haridas S."/>
            <person name="Chen C."/>
            <person name="Bauer D."/>
            <person name="Andreopoulos W."/>
            <person name="Pangilinan J."/>
            <person name="LaButti K."/>
            <person name="Riley R."/>
            <person name="Lipzen A."/>
            <person name="Clum A."/>
            <person name="Drula E."/>
            <person name="Henrissat B."/>
            <person name="Kohler A."/>
            <person name="Grigoriev I.V."/>
            <person name="Martin F.M."/>
            <person name="Hacquard S."/>
        </authorList>
    </citation>
    <scope>NUCLEOTIDE SEQUENCE</scope>
    <source>
        <strain evidence="3">MPI-SDFR-AT-0117</strain>
    </source>
</reference>
<feature type="compositionally biased region" description="Basic and acidic residues" evidence="1">
    <location>
        <begin position="206"/>
        <end position="224"/>
    </location>
</feature>
<feature type="domain" description="C2H2-type" evidence="2">
    <location>
        <begin position="84"/>
        <end position="105"/>
    </location>
</feature>
<dbReference type="PANTHER" id="PTHR21354:SF0">
    <property type="entry name" value="ZINC FINGER PROTEIN 511"/>
    <property type="match status" value="1"/>
</dbReference>
<name>A0A9P8V190_9PEZI</name>
<evidence type="ECO:0000313" key="4">
    <source>
        <dbReference type="Proteomes" id="UP000770015"/>
    </source>
</evidence>
<dbReference type="OrthoDB" id="18440at2759"/>
<evidence type="ECO:0000313" key="3">
    <source>
        <dbReference type="EMBL" id="KAH6664344.1"/>
    </source>
</evidence>
<dbReference type="PANTHER" id="PTHR21354">
    <property type="entry name" value="ZINC FINGER PROTEIN 511"/>
    <property type="match status" value="1"/>
</dbReference>
<dbReference type="InterPro" id="IPR013087">
    <property type="entry name" value="Znf_C2H2_type"/>
</dbReference>